<accession>A0A084U3Q9</accession>
<dbReference type="SUPFAM" id="SSF51395">
    <property type="entry name" value="FMN-linked oxidoreductases"/>
    <property type="match status" value="1"/>
</dbReference>
<feature type="binding site" evidence="12">
    <location>
        <position position="128"/>
    </location>
    <ligand>
        <name>FMN</name>
        <dbReference type="ChEBI" id="CHEBI:58210"/>
    </ligand>
</feature>
<dbReference type="GO" id="GO:0006207">
    <property type="term" value="P:'de novo' pyrimidine nucleobase biosynthetic process"/>
    <property type="evidence" value="ECO:0007669"/>
    <property type="project" value="InterPro"/>
</dbReference>
<dbReference type="InterPro" id="IPR012135">
    <property type="entry name" value="Dihydroorotate_DH_1_2"/>
</dbReference>
<gene>
    <name evidence="12 14" type="primary">pyrD</name>
    <name evidence="14" type="ORF">P271_442</name>
</gene>
<feature type="binding site" evidence="12">
    <location>
        <begin position="70"/>
        <end position="74"/>
    </location>
    <ligand>
        <name>substrate</name>
    </ligand>
</feature>
<dbReference type="InterPro" id="IPR001295">
    <property type="entry name" value="Dihydroorotate_DH_CS"/>
</dbReference>
<dbReference type="InterPro" id="IPR050074">
    <property type="entry name" value="DHO_dehydrogenase"/>
</dbReference>
<dbReference type="UniPathway" id="UPA00070"/>
<keyword evidence="10" id="KW-0520">NAD</keyword>
<organism evidence="14 15">
    <name type="scientific">Malacoplasma iowae DK-CPA</name>
    <dbReference type="NCBI Taxonomy" id="1394179"/>
    <lineage>
        <taxon>Bacteria</taxon>
        <taxon>Bacillati</taxon>
        <taxon>Mycoplasmatota</taxon>
        <taxon>Mycoplasmoidales</taxon>
        <taxon>Mycoplasmoidaceae</taxon>
        <taxon>Malacoplasma</taxon>
    </lineage>
</organism>
<dbReference type="PANTHER" id="PTHR48109">
    <property type="entry name" value="DIHYDROOROTATE DEHYDROGENASE (QUINONE), MITOCHONDRIAL-RELATED"/>
    <property type="match status" value="1"/>
</dbReference>
<dbReference type="PROSITE" id="PS00912">
    <property type="entry name" value="DHODEHASE_2"/>
    <property type="match status" value="1"/>
</dbReference>
<comment type="caution">
    <text evidence="14">The sequence shown here is derived from an EMBL/GenBank/DDBJ whole genome shotgun (WGS) entry which is preliminary data.</text>
</comment>
<dbReference type="InterPro" id="IPR033888">
    <property type="entry name" value="DHOD_1B"/>
</dbReference>
<dbReference type="PIRSF" id="PIRSF000164">
    <property type="entry name" value="DHO_oxidase"/>
    <property type="match status" value="1"/>
</dbReference>
<comment type="similarity">
    <text evidence="3 12">Belongs to the dihydroorotate dehydrogenase family. Type 1 subfamily.</text>
</comment>
<dbReference type="InterPro" id="IPR024920">
    <property type="entry name" value="Dihydroorotate_DH_1"/>
</dbReference>
<comment type="catalytic activity">
    <reaction evidence="12">
        <text>(S)-dihydroorotate + A = orotate + AH2</text>
        <dbReference type="Rhea" id="RHEA:18073"/>
        <dbReference type="ChEBI" id="CHEBI:13193"/>
        <dbReference type="ChEBI" id="CHEBI:17499"/>
        <dbReference type="ChEBI" id="CHEBI:30839"/>
        <dbReference type="ChEBI" id="CHEBI:30864"/>
    </reaction>
</comment>
<feature type="binding site" evidence="12">
    <location>
        <position position="166"/>
    </location>
    <ligand>
        <name>FMN</name>
        <dbReference type="ChEBI" id="CHEBI:58210"/>
    </ligand>
</feature>
<dbReference type="NCBIfam" id="TIGR01037">
    <property type="entry name" value="pyrD_sub1_fam"/>
    <property type="match status" value="1"/>
</dbReference>
<dbReference type="GO" id="GO:0004589">
    <property type="term" value="F:dihydroorotate dehydrogenase (NAD+) activity"/>
    <property type="evidence" value="ECO:0007669"/>
    <property type="project" value="UniProtKB-EC"/>
</dbReference>
<evidence type="ECO:0000256" key="3">
    <source>
        <dbReference type="ARBA" id="ARBA00008008"/>
    </source>
</evidence>
<dbReference type="InterPro" id="IPR005720">
    <property type="entry name" value="Dihydroorotate_DH_cat"/>
</dbReference>
<comment type="pathway">
    <text evidence="2">Pyrimidine metabolism; UMP biosynthesis via de novo pathway; orotate from (S)-dihydroorotate (NAD(+) route): step 1/1.</text>
</comment>
<reference evidence="14 15" key="1">
    <citation type="journal article" date="2014" name="PLoS ONE">
        <title>Reduction of Hydrogen Peroxide Accumulation and Toxicity by a Catalase from Mycoplasma iowae.</title>
        <authorList>
            <person name="Pritchard R.E."/>
            <person name="Prassinos A.J."/>
            <person name="Osborne J.D."/>
            <person name="Raviv Z."/>
            <person name="Balish M.F."/>
        </authorList>
    </citation>
    <scope>NUCLEOTIDE SEQUENCE [LARGE SCALE GENOMIC DNA]</scope>
    <source>
        <strain evidence="14 15">DK-CPA</strain>
    </source>
</reference>
<dbReference type="Pfam" id="PF01180">
    <property type="entry name" value="DHO_dh"/>
    <property type="match status" value="1"/>
</dbReference>
<evidence type="ECO:0000256" key="2">
    <source>
        <dbReference type="ARBA" id="ARBA00004715"/>
    </source>
</evidence>
<evidence type="ECO:0000256" key="10">
    <source>
        <dbReference type="ARBA" id="ARBA00023027"/>
    </source>
</evidence>
<feature type="binding site" evidence="12">
    <location>
        <position position="46"/>
    </location>
    <ligand>
        <name>substrate</name>
    </ligand>
</feature>
<feature type="binding site" evidence="12">
    <location>
        <position position="22"/>
    </location>
    <ligand>
        <name>FMN</name>
        <dbReference type="ChEBI" id="CHEBI:58210"/>
    </ligand>
</feature>
<feature type="active site" description="Nucleophile" evidence="12">
    <location>
        <position position="131"/>
    </location>
</feature>
<dbReference type="GO" id="GO:0044205">
    <property type="term" value="P:'de novo' UMP biosynthetic process"/>
    <property type="evidence" value="ECO:0007669"/>
    <property type="project" value="UniProtKB-UniRule"/>
</dbReference>
<dbReference type="InterPro" id="IPR049622">
    <property type="entry name" value="Dihydroorotate_DH_I"/>
</dbReference>
<evidence type="ECO:0000256" key="6">
    <source>
        <dbReference type="ARBA" id="ARBA00022630"/>
    </source>
</evidence>
<keyword evidence="8 12" id="KW-0665">Pyrimidine biosynthesis</keyword>
<dbReference type="EMBL" id="AWQU01000076">
    <property type="protein sequence ID" value="KFB07595.1"/>
    <property type="molecule type" value="Genomic_DNA"/>
</dbReference>
<feature type="binding site" evidence="12">
    <location>
        <position position="192"/>
    </location>
    <ligand>
        <name>FMN</name>
        <dbReference type="ChEBI" id="CHEBI:58210"/>
    </ligand>
</feature>
<keyword evidence="5 12" id="KW-0963">Cytoplasm</keyword>
<comment type="subcellular location">
    <subcellularLocation>
        <location evidence="1 12">Cytoplasm</location>
    </subcellularLocation>
</comment>
<comment type="catalytic activity">
    <reaction evidence="11">
        <text>(S)-dihydroorotate + NAD(+) = orotate + NADH + H(+)</text>
        <dbReference type="Rhea" id="RHEA:13513"/>
        <dbReference type="ChEBI" id="CHEBI:15378"/>
        <dbReference type="ChEBI" id="CHEBI:30839"/>
        <dbReference type="ChEBI" id="CHEBI:30864"/>
        <dbReference type="ChEBI" id="CHEBI:57540"/>
        <dbReference type="ChEBI" id="CHEBI:57945"/>
        <dbReference type="EC" id="1.3.1.14"/>
    </reaction>
</comment>
<name>A0A084U3Q9_MALIO</name>
<feature type="domain" description="Dihydroorotate dehydrogenase catalytic" evidence="13">
    <location>
        <begin position="5"/>
        <end position="287"/>
    </location>
</feature>
<evidence type="ECO:0000313" key="15">
    <source>
        <dbReference type="Proteomes" id="UP000028523"/>
    </source>
</evidence>
<evidence type="ECO:0000256" key="8">
    <source>
        <dbReference type="ARBA" id="ARBA00022975"/>
    </source>
</evidence>
<evidence type="ECO:0000259" key="13">
    <source>
        <dbReference type="Pfam" id="PF01180"/>
    </source>
</evidence>
<proteinExistence type="inferred from homology"/>
<evidence type="ECO:0000256" key="1">
    <source>
        <dbReference type="ARBA" id="ARBA00004496"/>
    </source>
</evidence>
<feature type="binding site" evidence="12">
    <location>
        <position position="100"/>
    </location>
    <ligand>
        <name>FMN</name>
        <dbReference type="ChEBI" id="CHEBI:58210"/>
    </ligand>
</feature>
<dbReference type="PROSITE" id="PS00911">
    <property type="entry name" value="DHODEHASE_1"/>
    <property type="match status" value="1"/>
</dbReference>
<evidence type="ECO:0000256" key="11">
    <source>
        <dbReference type="ARBA" id="ARBA00048996"/>
    </source>
</evidence>
<feature type="binding site" evidence="12">
    <location>
        <begin position="244"/>
        <end position="245"/>
    </location>
    <ligand>
        <name>FMN</name>
        <dbReference type="ChEBI" id="CHEBI:58210"/>
    </ligand>
</feature>
<dbReference type="RefSeq" id="WP_036451906.1">
    <property type="nucleotide sequence ID" value="NZ_AWQU01000076.1"/>
</dbReference>
<keyword evidence="9 12" id="KW-0560">Oxidoreductase</keyword>
<comment type="cofactor">
    <cofactor evidence="12">
        <name>FMN</name>
        <dbReference type="ChEBI" id="CHEBI:58210"/>
    </cofactor>
    <text evidence="12">Binds 1 FMN per subunit.</text>
</comment>
<keyword evidence="15" id="KW-1185">Reference proteome</keyword>
<dbReference type="AlphaFoldDB" id="A0A084U3Q9"/>
<feature type="binding site" evidence="12">
    <location>
        <begin position="46"/>
        <end position="47"/>
    </location>
    <ligand>
        <name>FMN</name>
        <dbReference type="ChEBI" id="CHEBI:58210"/>
    </ligand>
</feature>
<dbReference type="NCBIfam" id="NF005574">
    <property type="entry name" value="PRK07259.1"/>
    <property type="match status" value="1"/>
</dbReference>
<evidence type="ECO:0000313" key="14">
    <source>
        <dbReference type="EMBL" id="KFB07595.1"/>
    </source>
</evidence>
<dbReference type="EC" id="1.3.-.-" evidence="12"/>
<evidence type="ECO:0000256" key="9">
    <source>
        <dbReference type="ARBA" id="ARBA00023002"/>
    </source>
</evidence>
<sequence length="304" mass="32776">MNKRLCVDLPGIKLKNPIMPASGCFGFGIEFSSYYDLSKLGAIIIKAVTKEPRFGNETPRVAETNSGMLNSIGLQNPGVDFVLDNQLKELEKYDVPIIANIAGNSIDEYVYVAKKICKANNVKAIELNISCPNVKVGGIQFGTDCNIAYQLVKQVKENINKPVYVKLSPNVTNIKEIAIAVEKAGADALSLINTLTGMVLDHKTGKPILANKVGGLSGPAIKPIAIKIIYEVSQVVKIPIIGMGGISNAIDVIDFISAGATAVAIGTANFTNPYICVDIINDLEKELDKLNVFNILELRGRSWK</sequence>
<dbReference type="PANTHER" id="PTHR48109:SF1">
    <property type="entry name" value="DIHYDROOROTATE DEHYDROGENASE (FUMARATE)"/>
    <property type="match status" value="1"/>
</dbReference>
<dbReference type="GO" id="GO:0005737">
    <property type="term" value="C:cytoplasm"/>
    <property type="evidence" value="ECO:0007669"/>
    <property type="project" value="UniProtKB-SubCell"/>
</dbReference>
<dbReference type="CDD" id="cd04740">
    <property type="entry name" value="DHOD_1B_like"/>
    <property type="match status" value="1"/>
</dbReference>
<evidence type="ECO:0000256" key="7">
    <source>
        <dbReference type="ARBA" id="ARBA00022643"/>
    </source>
</evidence>
<protein>
    <recommendedName>
        <fullName evidence="12">Dihydroorotate dehydrogenase</fullName>
        <shortName evidence="12">DHOD</shortName>
        <shortName evidence="12">DHODase</shortName>
        <shortName evidence="12">DHOdehase</shortName>
        <ecNumber evidence="12">1.3.-.-</ecNumber>
    </recommendedName>
</protein>
<comment type="function">
    <text evidence="12">Catalyzes the conversion of dihydroorotate to orotate.</text>
</comment>
<evidence type="ECO:0000256" key="12">
    <source>
        <dbReference type="HAMAP-Rule" id="MF_00224"/>
    </source>
</evidence>
<evidence type="ECO:0000256" key="5">
    <source>
        <dbReference type="ARBA" id="ARBA00022490"/>
    </source>
</evidence>
<feature type="binding site" evidence="12">
    <location>
        <begin position="193"/>
        <end position="194"/>
    </location>
    <ligand>
        <name>substrate</name>
    </ligand>
</feature>
<keyword evidence="7 12" id="KW-0288">FMN</keyword>
<dbReference type="HAMAP" id="MF_00224">
    <property type="entry name" value="DHO_dh_type1"/>
    <property type="match status" value="1"/>
</dbReference>
<keyword evidence="6 12" id="KW-0285">Flavoprotein</keyword>
<comment type="subunit">
    <text evidence="4">Heterotetramer of 2 PyrK and 2 PyrD type B subunits.</text>
</comment>
<feature type="binding site" evidence="12">
    <location>
        <begin position="266"/>
        <end position="267"/>
    </location>
    <ligand>
        <name>FMN</name>
        <dbReference type="ChEBI" id="CHEBI:58210"/>
    </ligand>
</feature>
<feature type="binding site" evidence="12">
    <location>
        <position position="218"/>
    </location>
    <ligand>
        <name>FMN</name>
        <dbReference type="ChEBI" id="CHEBI:58210"/>
    </ligand>
</feature>
<dbReference type="Gene3D" id="3.20.20.70">
    <property type="entry name" value="Aldolase class I"/>
    <property type="match status" value="1"/>
</dbReference>
<dbReference type="InterPro" id="IPR013785">
    <property type="entry name" value="Aldolase_TIM"/>
</dbReference>
<dbReference type="FunFam" id="3.20.20.70:FF:000069">
    <property type="entry name" value="Dihydroorotate dehydrogenase"/>
    <property type="match status" value="1"/>
</dbReference>
<dbReference type="Proteomes" id="UP000028523">
    <property type="component" value="Unassembled WGS sequence"/>
</dbReference>
<evidence type="ECO:0000256" key="4">
    <source>
        <dbReference type="ARBA" id="ARBA00011669"/>
    </source>
</evidence>
<feature type="binding site" evidence="12">
    <location>
        <position position="128"/>
    </location>
    <ligand>
        <name>substrate</name>
    </ligand>
</feature>